<evidence type="ECO:0000256" key="1">
    <source>
        <dbReference type="ARBA" id="ARBA00004496"/>
    </source>
</evidence>
<evidence type="ECO:0000256" key="15">
    <source>
        <dbReference type="PIRSR" id="PIRSR000167-1"/>
    </source>
</evidence>
<dbReference type="GO" id="GO:0005737">
    <property type="term" value="C:cytoplasm"/>
    <property type="evidence" value="ECO:0007669"/>
    <property type="project" value="UniProtKB-SubCell"/>
</dbReference>
<evidence type="ECO:0000313" key="19">
    <source>
        <dbReference type="Proteomes" id="UP000184020"/>
    </source>
</evidence>
<keyword evidence="19" id="KW-1185">Reference proteome</keyword>
<feature type="binding site" evidence="15">
    <location>
        <position position="243"/>
    </location>
    <ligand>
        <name>S-adenosyl-L-methionine</name>
        <dbReference type="ChEBI" id="CHEBI:59789"/>
        <label>2</label>
    </ligand>
</feature>
<dbReference type="AlphaFoldDB" id="A0A1M5PSX8"/>
<keyword evidence="8 14" id="KW-0479">Metal-binding</keyword>
<dbReference type="PROSITE" id="PS51918">
    <property type="entry name" value="RADICAL_SAM"/>
    <property type="match status" value="1"/>
</dbReference>
<dbReference type="GO" id="GO:0051989">
    <property type="term" value="F:coproporphyrinogen dehydrogenase activity"/>
    <property type="evidence" value="ECO:0007669"/>
    <property type="project" value="UniProtKB-EC"/>
</dbReference>
<comment type="pathway">
    <text evidence="2 14">Porphyrin-containing compound metabolism; protoporphyrin-IX biosynthesis; protoporphyrinogen-IX from coproporphyrinogen-III (AdoMet route): step 1/1.</text>
</comment>
<evidence type="ECO:0000256" key="11">
    <source>
        <dbReference type="ARBA" id="ARBA00023014"/>
    </source>
</evidence>
<dbReference type="Proteomes" id="UP000184020">
    <property type="component" value="Unassembled WGS sequence"/>
</dbReference>
<dbReference type="GO" id="GO:0046872">
    <property type="term" value="F:metal ion binding"/>
    <property type="evidence" value="ECO:0007669"/>
    <property type="project" value="UniProtKB-KW"/>
</dbReference>
<dbReference type="SUPFAM" id="SSF102114">
    <property type="entry name" value="Radical SAM enzymes"/>
    <property type="match status" value="1"/>
</dbReference>
<evidence type="ECO:0000256" key="4">
    <source>
        <dbReference type="ARBA" id="ARBA00011245"/>
    </source>
</evidence>
<evidence type="ECO:0000256" key="12">
    <source>
        <dbReference type="ARBA" id="ARBA00023244"/>
    </source>
</evidence>
<keyword evidence="7 14" id="KW-0949">S-adenosyl-L-methionine</keyword>
<dbReference type="InterPro" id="IPR058240">
    <property type="entry name" value="rSAM_sf"/>
</dbReference>
<dbReference type="CDD" id="cd01335">
    <property type="entry name" value="Radical_SAM"/>
    <property type="match status" value="1"/>
</dbReference>
<dbReference type="EC" id="1.3.98.3" evidence="14"/>
<dbReference type="SMART" id="SM00729">
    <property type="entry name" value="Elp3"/>
    <property type="match status" value="1"/>
</dbReference>
<reference evidence="19" key="1">
    <citation type="submission" date="2016-11" db="EMBL/GenBank/DDBJ databases">
        <authorList>
            <person name="Varghese N."/>
            <person name="Submissions S."/>
        </authorList>
    </citation>
    <scope>NUCLEOTIDE SEQUENCE [LARGE SCALE GENOMIC DNA]</scope>
    <source>
        <strain evidence="19">DSM 17659</strain>
    </source>
</reference>
<dbReference type="InterPro" id="IPR004558">
    <property type="entry name" value="Coprogen_oxidase_HemN"/>
</dbReference>
<dbReference type="Gene3D" id="1.10.10.920">
    <property type="match status" value="1"/>
</dbReference>
<comment type="subcellular location">
    <subcellularLocation>
        <location evidence="1 14">Cytoplasm</location>
    </subcellularLocation>
</comment>
<dbReference type="InterPro" id="IPR013785">
    <property type="entry name" value="Aldolase_TIM"/>
</dbReference>
<feature type="binding site" evidence="15">
    <location>
        <begin position="113"/>
        <end position="114"/>
    </location>
    <ligand>
        <name>S-adenosyl-L-methionine</name>
        <dbReference type="ChEBI" id="CHEBI:59789"/>
        <label>2</label>
    </ligand>
</feature>
<dbReference type="PANTHER" id="PTHR13932">
    <property type="entry name" value="COPROPORPHYRINIGEN III OXIDASE"/>
    <property type="match status" value="1"/>
</dbReference>
<evidence type="ECO:0000256" key="5">
    <source>
        <dbReference type="ARBA" id="ARBA00022485"/>
    </source>
</evidence>
<protein>
    <recommendedName>
        <fullName evidence="14">Coproporphyrinogen-III oxidase</fullName>
        <ecNumber evidence="14">1.3.98.3</ecNumber>
    </recommendedName>
</protein>
<dbReference type="InterPro" id="IPR007197">
    <property type="entry name" value="rSAM"/>
</dbReference>
<feature type="binding site" evidence="16">
    <location>
        <position position="65"/>
    </location>
    <ligand>
        <name>[4Fe-4S] cluster</name>
        <dbReference type="ChEBI" id="CHEBI:49883"/>
        <note>4Fe-4S-S-AdoMet</note>
    </ligand>
</feature>
<feature type="binding site" evidence="15">
    <location>
        <position position="145"/>
    </location>
    <ligand>
        <name>S-adenosyl-L-methionine</name>
        <dbReference type="ChEBI" id="CHEBI:59789"/>
        <label>1</label>
    </ligand>
</feature>
<dbReference type="Gene3D" id="3.20.20.70">
    <property type="entry name" value="Aldolase class I"/>
    <property type="match status" value="1"/>
</dbReference>
<keyword evidence="9 14" id="KW-0560">Oxidoreductase</keyword>
<comment type="subunit">
    <text evidence="4">Monomer.</text>
</comment>
<keyword evidence="11 14" id="KW-0411">Iron-sulfur</keyword>
<gene>
    <name evidence="18" type="ORF">SAMN05444372_113103</name>
</gene>
<keyword evidence="10 14" id="KW-0408">Iron</keyword>
<accession>A0A1M5PSX8</accession>
<keyword evidence="6 14" id="KW-0963">Cytoplasm</keyword>
<feature type="binding site" evidence="15">
    <location>
        <position position="55"/>
    </location>
    <ligand>
        <name>S-adenosyl-L-methionine</name>
        <dbReference type="ChEBI" id="CHEBI:59789"/>
        <label>1</label>
    </ligand>
</feature>
<comment type="catalytic activity">
    <reaction evidence="13 14">
        <text>coproporphyrinogen III + 2 S-adenosyl-L-methionine = protoporphyrinogen IX + 2 5'-deoxyadenosine + 2 L-methionine + 2 CO2</text>
        <dbReference type="Rhea" id="RHEA:15425"/>
        <dbReference type="ChEBI" id="CHEBI:16526"/>
        <dbReference type="ChEBI" id="CHEBI:17319"/>
        <dbReference type="ChEBI" id="CHEBI:57307"/>
        <dbReference type="ChEBI" id="CHEBI:57309"/>
        <dbReference type="ChEBI" id="CHEBI:57844"/>
        <dbReference type="ChEBI" id="CHEBI:59789"/>
        <dbReference type="EC" id="1.3.98.3"/>
    </reaction>
</comment>
<dbReference type="SFLD" id="SFLDS00029">
    <property type="entry name" value="Radical_SAM"/>
    <property type="match status" value="1"/>
</dbReference>
<feature type="binding site" evidence="16">
    <location>
        <position position="68"/>
    </location>
    <ligand>
        <name>[4Fe-4S] cluster</name>
        <dbReference type="ChEBI" id="CHEBI:49883"/>
        <note>4Fe-4S-S-AdoMet</note>
    </ligand>
</feature>
<dbReference type="InterPro" id="IPR006638">
    <property type="entry name" value="Elp3/MiaA/NifB-like_rSAM"/>
</dbReference>
<evidence type="ECO:0000256" key="16">
    <source>
        <dbReference type="PIRSR" id="PIRSR000167-2"/>
    </source>
</evidence>
<feature type="binding site" evidence="15">
    <location>
        <position position="330"/>
    </location>
    <ligand>
        <name>S-adenosyl-L-methionine</name>
        <dbReference type="ChEBI" id="CHEBI:59789"/>
        <label>1</label>
    </ligand>
</feature>
<dbReference type="PIRSF" id="PIRSF000167">
    <property type="entry name" value="HemN"/>
    <property type="match status" value="1"/>
</dbReference>
<comment type="cofactor">
    <cofactor evidence="14 16">
        <name>[4Fe-4S] cluster</name>
        <dbReference type="ChEBI" id="CHEBI:49883"/>
    </cofactor>
    <text evidence="14 16">Binds 1 [4Fe-4S] cluster. The cluster is coordinated with 3 cysteines and an exchangeable S-adenosyl-L-methionine.</text>
</comment>
<keyword evidence="12 14" id="KW-0627">Porphyrin biosynthesis</keyword>
<comment type="similarity">
    <text evidence="3 14">Belongs to the anaerobic coproporphyrinogen-III oxidase family.</text>
</comment>
<feature type="binding site" evidence="15">
    <location>
        <position position="172"/>
    </location>
    <ligand>
        <name>S-adenosyl-L-methionine</name>
        <dbReference type="ChEBI" id="CHEBI:59789"/>
        <label>2</label>
    </ligand>
</feature>
<dbReference type="Pfam" id="PF04055">
    <property type="entry name" value="Radical_SAM"/>
    <property type="match status" value="1"/>
</dbReference>
<sequence length="454" mass="52402">MKNSLIQKYNVAGPRYTSYPTVPYWDETDFSYKIWTETLKKSFVESNNVEGISLYIHLPFCESLCTFCGCNKRITKNHSLENPYIGAVLKEWSIYCKIIGEKPVIKEIHLGGGTPTFFSPKNLEDLINGIFKSATKAANYEFSFEGHPNNTSYEHLQKLYDLGFRRVSFGVQDYSAKVQKAIHREQPFHNVAKVTFWAREIGYTSIGHDIIFGLPFQEVNDVIDTIEKTKSLQPDRLAFYSYAHVPWIKGNGQRGFKDEDIPKDDQKRLLYETGKQLLFENGYYEIGMDHFALATDSLYKAFQDGELHRNFMGYSSSKTQLMIGLGVSSISDSWYSFAQNVKNLEDYYQILEWDKLPVYRGHLLTDEDLIIRKHILNLMCQFETSWSDATTYFNEIPEIILQLKEMENDGLLIFGEKSLTVTDAGKPHVRNICMAFDLRLVRKAPETTLFSMTI</sequence>
<feature type="domain" description="Radical SAM core" evidence="17">
    <location>
        <begin position="46"/>
        <end position="280"/>
    </location>
</feature>
<evidence type="ECO:0000313" key="18">
    <source>
        <dbReference type="EMBL" id="SHH04965.1"/>
    </source>
</evidence>
<feature type="binding site" evidence="15">
    <location>
        <begin position="67"/>
        <end position="69"/>
    </location>
    <ligand>
        <name>S-adenosyl-L-methionine</name>
        <dbReference type="ChEBI" id="CHEBI:59789"/>
        <label>2</label>
    </ligand>
</feature>
<evidence type="ECO:0000256" key="14">
    <source>
        <dbReference type="PIRNR" id="PIRNR000167"/>
    </source>
</evidence>
<dbReference type="InterPro" id="IPR034505">
    <property type="entry name" value="Coproporphyrinogen-III_oxidase"/>
</dbReference>
<evidence type="ECO:0000256" key="6">
    <source>
        <dbReference type="ARBA" id="ARBA00022490"/>
    </source>
</evidence>
<evidence type="ECO:0000256" key="9">
    <source>
        <dbReference type="ARBA" id="ARBA00023002"/>
    </source>
</evidence>
<feature type="binding site" evidence="15">
    <location>
        <position position="112"/>
    </location>
    <ligand>
        <name>S-adenosyl-L-methionine</name>
        <dbReference type="ChEBI" id="CHEBI:59789"/>
        <label>1</label>
    </ligand>
</feature>
<evidence type="ECO:0000256" key="13">
    <source>
        <dbReference type="ARBA" id="ARBA00048321"/>
    </source>
</evidence>
<dbReference type="RefSeq" id="WP_073021517.1">
    <property type="nucleotide sequence ID" value="NZ_FQWF01000013.1"/>
</dbReference>
<dbReference type="GO" id="GO:0051539">
    <property type="term" value="F:4 iron, 4 sulfur cluster binding"/>
    <property type="evidence" value="ECO:0007669"/>
    <property type="project" value="UniProtKB-KW"/>
</dbReference>
<feature type="binding site" evidence="16">
    <location>
        <position position="61"/>
    </location>
    <ligand>
        <name>[4Fe-4S] cluster</name>
        <dbReference type="ChEBI" id="CHEBI:49883"/>
        <note>4Fe-4S-S-AdoMet</note>
    </ligand>
</feature>
<keyword evidence="5 14" id="KW-0004">4Fe-4S</keyword>
<evidence type="ECO:0000256" key="2">
    <source>
        <dbReference type="ARBA" id="ARBA00004785"/>
    </source>
</evidence>
<dbReference type="OrthoDB" id="9808022at2"/>
<evidence type="ECO:0000256" key="3">
    <source>
        <dbReference type="ARBA" id="ARBA00005493"/>
    </source>
</evidence>
<dbReference type="SFLD" id="SFLDG01065">
    <property type="entry name" value="anaerobic_coproporphyrinogen-I"/>
    <property type="match status" value="1"/>
</dbReference>
<dbReference type="EMBL" id="FQWF01000013">
    <property type="protein sequence ID" value="SHH04965.1"/>
    <property type="molecule type" value="Genomic_DNA"/>
</dbReference>
<feature type="binding site" evidence="15">
    <location>
        <position position="209"/>
    </location>
    <ligand>
        <name>S-adenosyl-L-methionine</name>
        <dbReference type="ChEBI" id="CHEBI:59789"/>
        <label>2</label>
    </ligand>
</feature>
<feature type="binding site" evidence="15">
    <location>
        <position position="184"/>
    </location>
    <ligand>
        <name>S-adenosyl-L-methionine</name>
        <dbReference type="ChEBI" id="CHEBI:59789"/>
        <label>2</label>
    </ligand>
</feature>
<evidence type="ECO:0000256" key="8">
    <source>
        <dbReference type="ARBA" id="ARBA00022723"/>
    </source>
</evidence>
<evidence type="ECO:0000259" key="17">
    <source>
        <dbReference type="PROSITE" id="PS51918"/>
    </source>
</evidence>
<dbReference type="GO" id="GO:0004109">
    <property type="term" value="F:coproporphyrinogen oxidase activity"/>
    <property type="evidence" value="ECO:0007669"/>
    <property type="project" value="InterPro"/>
</dbReference>
<evidence type="ECO:0000256" key="10">
    <source>
        <dbReference type="ARBA" id="ARBA00023004"/>
    </source>
</evidence>
<proteinExistence type="inferred from homology"/>
<dbReference type="STRING" id="229205.SAMN05444372_113103"/>
<dbReference type="PANTHER" id="PTHR13932:SF6">
    <property type="entry name" value="OXYGEN-INDEPENDENT COPROPORPHYRINOGEN III OXIDASE"/>
    <property type="match status" value="1"/>
</dbReference>
<evidence type="ECO:0000256" key="7">
    <source>
        <dbReference type="ARBA" id="ARBA00022691"/>
    </source>
</evidence>
<organism evidence="18 19">
    <name type="scientific">Flavobacterium micromati</name>
    <dbReference type="NCBI Taxonomy" id="229205"/>
    <lineage>
        <taxon>Bacteria</taxon>
        <taxon>Pseudomonadati</taxon>
        <taxon>Bacteroidota</taxon>
        <taxon>Flavobacteriia</taxon>
        <taxon>Flavobacteriales</taxon>
        <taxon>Flavobacteriaceae</taxon>
        <taxon>Flavobacterium</taxon>
    </lineage>
</organism>
<dbReference type="UniPathway" id="UPA00251">
    <property type="reaction ID" value="UER00323"/>
</dbReference>
<dbReference type="NCBIfam" id="TIGR00538">
    <property type="entry name" value="hemN"/>
    <property type="match status" value="1"/>
</dbReference>
<dbReference type="GO" id="GO:0006782">
    <property type="term" value="P:protoporphyrinogen IX biosynthetic process"/>
    <property type="evidence" value="ECO:0007669"/>
    <property type="project" value="UniProtKB-UniPathway"/>
</dbReference>
<name>A0A1M5PSX8_9FLAO</name>